<reference evidence="3" key="1">
    <citation type="submission" date="2014-09" db="EMBL/GenBank/DDBJ databases">
        <authorList>
            <person name="Magalhaes I.L.F."/>
            <person name="Oliveira U."/>
            <person name="Santos F.R."/>
            <person name="Vidigal T.H.D.A."/>
            <person name="Brescovit A.D."/>
            <person name="Santos A.J."/>
        </authorList>
    </citation>
    <scope>NUCLEOTIDE SEQUENCE</scope>
    <source>
        <tissue evidence="3">Shoot tissue taken approximately 20 cm above the soil surface</tissue>
    </source>
</reference>
<name>A0A0A8ZM37_ARUDO</name>
<feature type="transmembrane region" description="Helical" evidence="2">
    <location>
        <begin position="40"/>
        <end position="59"/>
    </location>
</feature>
<evidence type="ECO:0000256" key="2">
    <source>
        <dbReference type="SAM" id="Phobius"/>
    </source>
</evidence>
<organism evidence="3">
    <name type="scientific">Arundo donax</name>
    <name type="common">Giant reed</name>
    <name type="synonym">Donax arundinaceus</name>
    <dbReference type="NCBI Taxonomy" id="35708"/>
    <lineage>
        <taxon>Eukaryota</taxon>
        <taxon>Viridiplantae</taxon>
        <taxon>Streptophyta</taxon>
        <taxon>Embryophyta</taxon>
        <taxon>Tracheophyta</taxon>
        <taxon>Spermatophyta</taxon>
        <taxon>Magnoliopsida</taxon>
        <taxon>Liliopsida</taxon>
        <taxon>Poales</taxon>
        <taxon>Poaceae</taxon>
        <taxon>PACMAD clade</taxon>
        <taxon>Arundinoideae</taxon>
        <taxon>Arundineae</taxon>
        <taxon>Arundo</taxon>
    </lineage>
</organism>
<dbReference type="EMBL" id="GBRH01261988">
    <property type="protein sequence ID" value="JAD35907.1"/>
    <property type="molecule type" value="Transcribed_RNA"/>
</dbReference>
<keyword evidence="2" id="KW-0472">Membrane</keyword>
<feature type="compositionally biased region" description="Basic and acidic residues" evidence="1">
    <location>
        <begin position="10"/>
        <end position="29"/>
    </location>
</feature>
<keyword evidence="2" id="KW-0812">Transmembrane</keyword>
<feature type="region of interest" description="Disordered" evidence="1">
    <location>
        <begin position="1"/>
        <end position="32"/>
    </location>
</feature>
<reference evidence="3" key="2">
    <citation type="journal article" date="2015" name="Data Brief">
        <title>Shoot transcriptome of the giant reed, Arundo donax.</title>
        <authorList>
            <person name="Barrero R.A."/>
            <person name="Guerrero F.D."/>
            <person name="Moolhuijzen P."/>
            <person name="Goolsby J.A."/>
            <person name="Tidwell J."/>
            <person name="Bellgard S.E."/>
            <person name="Bellgard M.I."/>
        </authorList>
    </citation>
    <scope>NUCLEOTIDE SEQUENCE</scope>
    <source>
        <tissue evidence="3">Shoot tissue taken approximately 20 cm above the soil surface</tissue>
    </source>
</reference>
<protein>
    <submittedName>
        <fullName evidence="3">Uncharacterized protein</fullName>
    </submittedName>
</protein>
<sequence length="77" mass="8725">MKPVNQQKGKAREGKKEKEKIKKERKKEINSLSHGSHMSIANFHALLSMFGGSYMYLYFSTTNADWLPQGCKVFGTG</sequence>
<dbReference type="AlphaFoldDB" id="A0A0A8ZM37"/>
<proteinExistence type="predicted"/>
<keyword evidence="2" id="KW-1133">Transmembrane helix</keyword>
<evidence type="ECO:0000313" key="3">
    <source>
        <dbReference type="EMBL" id="JAD35907.1"/>
    </source>
</evidence>
<evidence type="ECO:0000256" key="1">
    <source>
        <dbReference type="SAM" id="MobiDB-lite"/>
    </source>
</evidence>
<accession>A0A0A8ZM37</accession>